<evidence type="ECO:0000313" key="2">
    <source>
        <dbReference type="EMBL" id="KAK2709856.1"/>
    </source>
</evidence>
<dbReference type="Proteomes" id="UP001187531">
    <property type="component" value="Unassembled WGS sequence"/>
</dbReference>
<dbReference type="AlphaFoldDB" id="A0AA88L253"/>
<evidence type="ECO:0008006" key="4">
    <source>
        <dbReference type="Google" id="ProtNLM"/>
    </source>
</evidence>
<comment type="caution">
    <text evidence="2">The sequence shown here is derived from an EMBL/GenBank/DDBJ whole genome shotgun (WGS) entry which is preliminary data.</text>
</comment>
<evidence type="ECO:0000256" key="1">
    <source>
        <dbReference type="SAM" id="Phobius"/>
    </source>
</evidence>
<proteinExistence type="predicted"/>
<evidence type="ECO:0000313" key="3">
    <source>
        <dbReference type="Proteomes" id="UP001187531"/>
    </source>
</evidence>
<feature type="transmembrane region" description="Helical" evidence="1">
    <location>
        <begin position="50"/>
        <end position="73"/>
    </location>
</feature>
<keyword evidence="3" id="KW-1185">Reference proteome</keyword>
<protein>
    <recommendedName>
        <fullName evidence="4">InaF motif containing 2</fullName>
    </recommendedName>
</protein>
<reference evidence="2" key="1">
    <citation type="submission" date="2023-07" db="EMBL/GenBank/DDBJ databases">
        <title>Chromosome-level genome assembly of Artemia franciscana.</title>
        <authorList>
            <person name="Jo E."/>
        </authorList>
    </citation>
    <scope>NUCLEOTIDE SEQUENCE</scope>
    <source>
        <tissue evidence="2">Whole body</tissue>
    </source>
</reference>
<keyword evidence="1" id="KW-1133">Transmembrane helix</keyword>
<feature type="non-terminal residue" evidence="2">
    <location>
        <position position="105"/>
    </location>
</feature>
<keyword evidence="1" id="KW-0472">Membrane</keyword>
<dbReference type="PANTHER" id="PTHR34929">
    <property type="entry name" value="ZGC:153157"/>
    <property type="match status" value="1"/>
</dbReference>
<keyword evidence="1" id="KW-0812">Transmembrane</keyword>
<name>A0AA88L253_ARTSF</name>
<organism evidence="2 3">
    <name type="scientific">Artemia franciscana</name>
    <name type="common">Brine shrimp</name>
    <name type="synonym">Artemia sanfranciscana</name>
    <dbReference type="NCBI Taxonomy" id="6661"/>
    <lineage>
        <taxon>Eukaryota</taxon>
        <taxon>Metazoa</taxon>
        <taxon>Ecdysozoa</taxon>
        <taxon>Arthropoda</taxon>
        <taxon>Crustacea</taxon>
        <taxon>Branchiopoda</taxon>
        <taxon>Anostraca</taxon>
        <taxon>Artemiidae</taxon>
        <taxon>Artemia</taxon>
    </lineage>
</organism>
<dbReference type="EMBL" id="JAVRJZ010000017">
    <property type="protein sequence ID" value="KAK2709856.1"/>
    <property type="molecule type" value="Genomic_DNA"/>
</dbReference>
<accession>A0AA88L253</accession>
<sequence length="105" mass="11430">MRHSSPAAKTVQLVSAKPQLTKSLMSAEEAQEKPEKPTVEKNGPSKFIRILTVIAYACSVSMAAVLLSLYYIFLWDPNHSQPSALSISQDDQDAATQQLLNAANV</sequence>
<dbReference type="PANTHER" id="PTHR34929:SF1">
    <property type="entry name" value="INAF MOTIF CONTAINING 2"/>
    <property type="match status" value="1"/>
</dbReference>
<dbReference type="Pfam" id="PF15018">
    <property type="entry name" value="InaF-motif"/>
    <property type="match status" value="1"/>
</dbReference>
<gene>
    <name evidence="2" type="ORF">QYM36_013512</name>
</gene>
<dbReference type="InterPro" id="IPR029162">
    <property type="entry name" value="InaF-motif"/>
</dbReference>